<proteinExistence type="predicted"/>
<gene>
    <name evidence="1" type="ORF">MMOR_27980</name>
</gene>
<name>A0AAD1M5S8_9MYCO</name>
<evidence type="ECO:0000313" key="1">
    <source>
        <dbReference type="EMBL" id="BBX01862.1"/>
    </source>
</evidence>
<dbReference type="Proteomes" id="UP000466681">
    <property type="component" value="Chromosome"/>
</dbReference>
<reference evidence="1 2" key="1">
    <citation type="journal article" date="2019" name="Emerg. Microbes Infect.">
        <title>Comprehensive subspecies identification of 175 nontuberculous mycobacteria species based on 7547 genomic profiles.</title>
        <authorList>
            <person name="Matsumoto Y."/>
            <person name="Kinjo T."/>
            <person name="Motooka D."/>
            <person name="Nabeya D."/>
            <person name="Jung N."/>
            <person name="Uechi K."/>
            <person name="Horii T."/>
            <person name="Iida T."/>
            <person name="Fujita J."/>
            <person name="Nakamura S."/>
        </authorList>
    </citation>
    <scope>NUCLEOTIDE SEQUENCE [LARGE SCALE GENOMIC DNA]</scope>
    <source>
        <strain evidence="1 2">JCM 6375</strain>
    </source>
</reference>
<organism evidence="1 2">
    <name type="scientific">Mycolicibacterium moriokaense</name>
    <dbReference type="NCBI Taxonomy" id="39691"/>
    <lineage>
        <taxon>Bacteria</taxon>
        <taxon>Bacillati</taxon>
        <taxon>Actinomycetota</taxon>
        <taxon>Actinomycetes</taxon>
        <taxon>Mycobacteriales</taxon>
        <taxon>Mycobacteriaceae</taxon>
        <taxon>Mycolicibacterium</taxon>
    </lineage>
</organism>
<protein>
    <submittedName>
        <fullName evidence="1">Uncharacterized protein</fullName>
    </submittedName>
</protein>
<keyword evidence="2" id="KW-1185">Reference proteome</keyword>
<accession>A0AAD1M5S8</accession>
<sequence>MTSSRDEIEDAILSAIAEDAELRRQLEAIPDKVADTVTALVPVDTGTAKASIEVKARRSPYKRLSTRRIKIGEVYSDDDPAKINTLEYGRSESDDNGGTPEFAMFRKAAAVWNGADL</sequence>
<dbReference type="AlphaFoldDB" id="A0AAD1M5S8"/>
<evidence type="ECO:0000313" key="2">
    <source>
        <dbReference type="Proteomes" id="UP000466681"/>
    </source>
</evidence>
<dbReference type="RefSeq" id="WP_083155554.1">
    <property type="nucleotide sequence ID" value="NZ_AP022560.1"/>
</dbReference>
<dbReference type="KEGG" id="mmor:MMOR_27980"/>
<dbReference type="EMBL" id="AP022560">
    <property type="protein sequence ID" value="BBX01862.1"/>
    <property type="molecule type" value="Genomic_DNA"/>
</dbReference>